<dbReference type="AlphaFoldDB" id="A0AAN9AAY7"/>
<reference evidence="1 2" key="1">
    <citation type="submission" date="2023-11" db="EMBL/GenBank/DDBJ databases">
        <title>Halocaridina rubra genome assembly.</title>
        <authorList>
            <person name="Smith C."/>
        </authorList>
    </citation>
    <scope>NUCLEOTIDE SEQUENCE [LARGE SCALE GENOMIC DNA]</scope>
    <source>
        <strain evidence="1">EP-1</strain>
        <tissue evidence="1">Whole</tissue>
    </source>
</reference>
<organism evidence="1 2">
    <name type="scientific">Halocaridina rubra</name>
    <name type="common">Hawaiian red shrimp</name>
    <dbReference type="NCBI Taxonomy" id="373956"/>
    <lineage>
        <taxon>Eukaryota</taxon>
        <taxon>Metazoa</taxon>
        <taxon>Ecdysozoa</taxon>
        <taxon>Arthropoda</taxon>
        <taxon>Crustacea</taxon>
        <taxon>Multicrustacea</taxon>
        <taxon>Malacostraca</taxon>
        <taxon>Eumalacostraca</taxon>
        <taxon>Eucarida</taxon>
        <taxon>Decapoda</taxon>
        <taxon>Pleocyemata</taxon>
        <taxon>Caridea</taxon>
        <taxon>Atyoidea</taxon>
        <taxon>Atyidae</taxon>
        <taxon>Halocaridina</taxon>
    </lineage>
</organism>
<keyword evidence="2" id="KW-1185">Reference proteome</keyword>
<gene>
    <name evidence="1" type="ORF">SK128_002188</name>
</gene>
<accession>A0AAN9AAY7</accession>
<protein>
    <submittedName>
        <fullName evidence="1">Uncharacterized protein</fullName>
    </submittedName>
</protein>
<evidence type="ECO:0000313" key="2">
    <source>
        <dbReference type="Proteomes" id="UP001381693"/>
    </source>
</evidence>
<comment type="caution">
    <text evidence="1">The sequence shown here is derived from an EMBL/GenBank/DDBJ whole genome shotgun (WGS) entry which is preliminary data.</text>
</comment>
<sequence length="157" mass="18202">MSIDMVLILRCYIHAERAGLWQQHLQEVQEQTLEHETQTCIEVHFVGDQYDFGLKSLKGDEHQRLPEYVPVDSIKIPDWKIFLSNRCNKANVLSYLASRWFLESSWPNGFCLVLGVNAQETHVMQMEHTSVDELYCPNHERRTPESLLTLLAVTTTA</sequence>
<evidence type="ECO:0000313" key="1">
    <source>
        <dbReference type="EMBL" id="KAK7081099.1"/>
    </source>
</evidence>
<proteinExistence type="predicted"/>
<dbReference type="Proteomes" id="UP001381693">
    <property type="component" value="Unassembled WGS sequence"/>
</dbReference>
<name>A0AAN9AAY7_HALRR</name>
<dbReference type="EMBL" id="JAXCGZ010005702">
    <property type="protein sequence ID" value="KAK7081099.1"/>
    <property type="molecule type" value="Genomic_DNA"/>
</dbReference>